<keyword evidence="2" id="KW-1185">Reference proteome</keyword>
<name>A0A1E7EZL0_9STRA</name>
<gene>
    <name evidence="1" type="ORF">FRACYDRAFT_270944</name>
</gene>
<protein>
    <submittedName>
        <fullName evidence="1">Uncharacterized protein</fullName>
    </submittedName>
</protein>
<sequence length="96" mass="10995">MNITKNKNVISNIDSEKVTDSYRSFLVNNWSQDAMFMSYLEGLQFAEACVQSLIKNDHHLLTNEAMKAILQQQAAVMTVRGATREEFISSMEFTRL</sequence>
<evidence type="ECO:0000313" key="2">
    <source>
        <dbReference type="Proteomes" id="UP000095751"/>
    </source>
</evidence>
<organism evidence="1 2">
    <name type="scientific">Fragilariopsis cylindrus CCMP1102</name>
    <dbReference type="NCBI Taxonomy" id="635003"/>
    <lineage>
        <taxon>Eukaryota</taxon>
        <taxon>Sar</taxon>
        <taxon>Stramenopiles</taxon>
        <taxon>Ochrophyta</taxon>
        <taxon>Bacillariophyta</taxon>
        <taxon>Bacillariophyceae</taxon>
        <taxon>Bacillariophycidae</taxon>
        <taxon>Bacillariales</taxon>
        <taxon>Bacillariaceae</taxon>
        <taxon>Fragilariopsis</taxon>
    </lineage>
</organism>
<proteinExistence type="predicted"/>
<dbReference type="KEGG" id="fcy:FRACYDRAFT_270944"/>
<dbReference type="AlphaFoldDB" id="A0A1E7EZL0"/>
<dbReference type="Proteomes" id="UP000095751">
    <property type="component" value="Unassembled WGS sequence"/>
</dbReference>
<dbReference type="InParanoid" id="A0A1E7EZL0"/>
<reference evidence="1 2" key="1">
    <citation type="submission" date="2016-09" db="EMBL/GenBank/DDBJ databases">
        <title>Extensive genetic diversity and differential bi-allelic expression allows diatom success in the polar Southern Ocean.</title>
        <authorList>
            <consortium name="DOE Joint Genome Institute"/>
            <person name="Mock T."/>
            <person name="Otillar R.P."/>
            <person name="Strauss J."/>
            <person name="Dupont C."/>
            <person name="Frickenhaus S."/>
            <person name="Maumus F."/>
            <person name="Mcmullan M."/>
            <person name="Sanges R."/>
            <person name="Schmutz J."/>
            <person name="Toseland A."/>
            <person name="Valas R."/>
            <person name="Veluchamy A."/>
            <person name="Ward B.J."/>
            <person name="Allen A."/>
            <person name="Barry K."/>
            <person name="Falciatore A."/>
            <person name="Ferrante M."/>
            <person name="Fortunato A.E."/>
            <person name="Gloeckner G."/>
            <person name="Gruber A."/>
            <person name="Hipkin R."/>
            <person name="Janech M."/>
            <person name="Kroth P."/>
            <person name="Leese F."/>
            <person name="Lindquist E."/>
            <person name="Lyon B.R."/>
            <person name="Martin J."/>
            <person name="Mayer C."/>
            <person name="Parker M."/>
            <person name="Quesneville H."/>
            <person name="Raymond J."/>
            <person name="Uhlig C."/>
            <person name="Valentin K.U."/>
            <person name="Worden A.Z."/>
            <person name="Armbrust E.V."/>
            <person name="Bowler C."/>
            <person name="Green B."/>
            <person name="Moulton V."/>
            <person name="Van Oosterhout C."/>
            <person name="Grigoriev I."/>
        </authorList>
    </citation>
    <scope>NUCLEOTIDE SEQUENCE [LARGE SCALE GENOMIC DNA]</scope>
    <source>
        <strain evidence="1 2">CCMP1102</strain>
    </source>
</reference>
<evidence type="ECO:0000313" key="1">
    <source>
        <dbReference type="EMBL" id="OEU11235.1"/>
    </source>
</evidence>
<accession>A0A1E7EZL0</accession>
<dbReference type="EMBL" id="KV784369">
    <property type="protein sequence ID" value="OEU11235.1"/>
    <property type="molecule type" value="Genomic_DNA"/>
</dbReference>